<dbReference type="EMBL" id="LOPV01000440">
    <property type="protein sequence ID" value="KTG19480.1"/>
    <property type="molecule type" value="Genomic_DNA"/>
</dbReference>
<keyword evidence="1" id="KW-1133">Transmembrane helix</keyword>
<dbReference type="AlphaFoldDB" id="A0A0W1S0U2"/>
<sequence length="154" mass="16666">MNRLHPRIRLLWVARAVVFALLVGGVAAAGVLFTPLPIPTFAPVVISFVLLVGGVGYALLRYRAWGYEVRDDSLYLQRGVLTKVYTVVPYVRVQHVDSARGPLERLAGLASTIVYTAGSRGADVSIPGLTPEGAEDLQDRLKRLAIRAEGDDAV</sequence>
<reference evidence="3 4" key="1">
    <citation type="submission" date="2015-12" db="EMBL/GenBank/DDBJ databases">
        <title>Haloferax profundi sp. nov. isolated from the Discovery deep brine-seawater interface in the Red Sea.</title>
        <authorList>
            <person name="Zhang G."/>
            <person name="Stingl U."/>
            <person name="Rashid M."/>
        </authorList>
    </citation>
    <scope>NUCLEOTIDE SEQUENCE [LARGE SCALE GENOMIC DNA]</scope>
    <source>
        <strain evidence="3 4">SB29</strain>
    </source>
</reference>
<proteinExistence type="predicted"/>
<protein>
    <recommendedName>
        <fullName evidence="2">YdbS-like PH domain-containing protein</fullName>
    </recommendedName>
</protein>
<dbReference type="Proteomes" id="UP000053157">
    <property type="component" value="Unassembled WGS sequence"/>
</dbReference>
<feature type="domain" description="YdbS-like PH" evidence="2">
    <location>
        <begin position="62"/>
        <end position="140"/>
    </location>
</feature>
<dbReference type="PANTHER" id="PTHR34473:SF3">
    <property type="entry name" value="TRANSMEMBRANE PROTEIN-RELATED"/>
    <property type="match status" value="1"/>
</dbReference>
<gene>
    <name evidence="3" type="ORF">AUR66_02350</name>
</gene>
<keyword evidence="4" id="KW-1185">Reference proteome</keyword>
<keyword evidence="1" id="KW-0472">Membrane</keyword>
<organism evidence="3 4">
    <name type="scientific">Haloferax profundi</name>
    <dbReference type="NCBI Taxonomy" id="1544718"/>
    <lineage>
        <taxon>Archaea</taxon>
        <taxon>Methanobacteriati</taxon>
        <taxon>Methanobacteriota</taxon>
        <taxon>Stenosarchaea group</taxon>
        <taxon>Halobacteria</taxon>
        <taxon>Halobacteriales</taxon>
        <taxon>Haloferacaceae</taxon>
        <taxon>Haloferax</taxon>
    </lineage>
</organism>
<accession>A0A0W1S0U2</accession>
<comment type="caution">
    <text evidence="3">The sequence shown here is derived from an EMBL/GenBank/DDBJ whole genome shotgun (WGS) entry which is preliminary data.</text>
</comment>
<dbReference type="OrthoDB" id="301911at2157"/>
<dbReference type="RefSeq" id="WP_058573087.1">
    <property type="nucleotide sequence ID" value="NZ_LOPV01000440.1"/>
</dbReference>
<evidence type="ECO:0000259" key="2">
    <source>
        <dbReference type="Pfam" id="PF03703"/>
    </source>
</evidence>
<dbReference type="PANTHER" id="PTHR34473">
    <property type="entry name" value="UPF0699 TRANSMEMBRANE PROTEIN YDBS"/>
    <property type="match status" value="1"/>
</dbReference>
<name>A0A0W1S0U2_9EURY</name>
<evidence type="ECO:0000256" key="1">
    <source>
        <dbReference type="SAM" id="Phobius"/>
    </source>
</evidence>
<dbReference type="InterPro" id="IPR005182">
    <property type="entry name" value="YdbS-like_PH"/>
</dbReference>
<feature type="transmembrane region" description="Helical" evidence="1">
    <location>
        <begin position="12"/>
        <end position="34"/>
    </location>
</feature>
<feature type="transmembrane region" description="Helical" evidence="1">
    <location>
        <begin position="40"/>
        <end position="60"/>
    </location>
</feature>
<evidence type="ECO:0000313" key="3">
    <source>
        <dbReference type="EMBL" id="KTG19480.1"/>
    </source>
</evidence>
<keyword evidence="1" id="KW-0812">Transmembrane</keyword>
<evidence type="ECO:0000313" key="4">
    <source>
        <dbReference type="Proteomes" id="UP000053157"/>
    </source>
</evidence>
<dbReference type="Pfam" id="PF03703">
    <property type="entry name" value="bPH_2"/>
    <property type="match status" value="1"/>
</dbReference>